<name>A0A165PPI3_9APHY</name>
<dbReference type="EMBL" id="KV429066">
    <property type="protein sequence ID" value="KZT68468.1"/>
    <property type="molecule type" value="Genomic_DNA"/>
</dbReference>
<organism evidence="2 3">
    <name type="scientific">Daedalea quercina L-15889</name>
    <dbReference type="NCBI Taxonomy" id="1314783"/>
    <lineage>
        <taxon>Eukaryota</taxon>
        <taxon>Fungi</taxon>
        <taxon>Dikarya</taxon>
        <taxon>Basidiomycota</taxon>
        <taxon>Agaricomycotina</taxon>
        <taxon>Agaricomycetes</taxon>
        <taxon>Polyporales</taxon>
        <taxon>Fomitopsis</taxon>
    </lineage>
</organism>
<feature type="region of interest" description="Disordered" evidence="1">
    <location>
        <begin position="77"/>
        <end position="96"/>
    </location>
</feature>
<dbReference type="AlphaFoldDB" id="A0A165PPI3"/>
<proteinExistence type="predicted"/>
<evidence type="ECO:0000313" key="3">
    <source>
        <dbReference type="Proteomes" id="UP000076727"/>
    </source>
</evidence>
<keyword evidence="3" id="KW-1185">Reference proteome</keyword>
<gene>
    <name evidence="2" type="ORF">DAEQUDRAFT_327303</name>
</gene>
<protein>
    <submittedName>
        <fullName evidence="2">Uncharacterized protein</fullName>
    </submittedName>
</protein>
<dbReference type="Proteomes" id="UP000076727">
    <property type="component" value="Unassembled WGS sequence"/>
</dbReference>
<accession>A0A165PPI3</accession>
<evidence type="ECO:0000256" key="1">
    <source>
        <dbReference type="SAM" id="MobiDB-lite"/>
    </source>
</evidence>
<reference evidence="2 3" key="1">
    <citation type="journal article" date="2016" name="Mol. Biol. Evol.">
        <title>Comparative Genomics of Early-Diverging Mushroom-Forming Fungi Provides Insights into the Origins of Lignocellulose Decay Capabilities.</title>
        <authorList>
            <person name="Nagy L.G."/>
            <person name="Riley R."/>
            <person name="Tritt A."/>
            <person name="Adam C."/>
            <person name="Daum C."/>
            <person name="Floudas D."/>
            <person name="Sun H."/>
            <person name="Yadav J.S."/>
            <person name="Pangilinan J."/>
            <person name="Larsson K.H."/>
            <person name="Matsuura K."/>
            <person name="Barry K."/>
            <person name="Labutti K."/>
            <person name="Kuo R."/>
            <person name="Ohm R.A."/>
            <person name="Bhattacharya S.S."/>
            <person name="Shirouzu T."/>
            <person name="Yoshinaga Y."/>
            <person name="Martin F.M."/>
            <person name="Grigoriev I.V."/>
            <person name="Hibbett D.S."/>
        </authorList>
    </citation>
    <scope>NUCLEOTIDE SEQUENCE [LARGE SCALE GENOMIC DNA]</scope>
    <source>
        <strain evidence="2 3">L-15889</strain>
    </source>
</reference>
<evidence type="ECO:0000313" key="2">
    <source>
        <dbReference type="EMBL" id="KZT68468.1"/>
    </source>
</evidence>
<sequence>MLRELRITQTPECLSPRQAGEVHFAKNCPPSRAGRLLFRRGREGSVRQKAGVARGLLATSAGTAWGIPAAAPHTATVEVRPAPPAGGHGVANMGRA</sequence>